<organism evidence="8 9">
    <name type="scientific">Cyclocybe aegerita</name>
    <name type="common">Black poplar mushroom</name>
    <name type="synonym">Agrocybe aegerita</name>
    <dbReference type="NCBI Taxonomy" id="1973307"/>
    <lineage>
        <taxon>Eukaryota</taxon>
        <taxon>Fungi</taxon>
        <taxon>Dikarya</taxon>
        <taxon>Basidiomycota</taxon>
        <taxon>Agaricomycotina</taxon>
        <taxon>Agaricomycetes</taxon>
        <taxon>Agaricomycetidae</taxon>
        <taxon>Agaricales</taxon>
        <taxon>Agaricineae</taxon>
        <taxon>Bolbitiaceae</taxon>
        <taxon>Cyclocybe</taxon>
    </lineage>
</organism>
<dbReference type="InterPro" id="IPR007219">
    <property type="entry name" value="XnlR_reg_dom"/>
</dbReference>
<evidence type="ECO:0000256" key="2">
    <source>
        <dbReference type="ARBA" id="ARBA00022723"/>
    </source>
</evidence>
<dbReference type="Gene3D" id="4.10.240.10">
    <property type="entry name" value="Zn(2)-C6 fungal-type DNA-binding domain"/>
    <property type="match status" value="1"/>
</dbReference>
<dbReference type="PROSITE" id="PS51379">
    <property type="entry name" value="4FE4S_FER_2"/>
    <property type="match status" value="1"/>
</dbReference>
<evidence type="ECO:0000259" key="7">
    <source>
        <dbReference type="PROSITE" id="PS51379"/>
    </source>
</evidence>
<accession>A0A8S0VZS5</accession>
<dbReference type="SMART" id="SM00906">
    <property type="entry name" value="Fungal_trans"/>
    <property type="match status" value="1"/>
</dbReference>
<feature type="domain" description="Zn(2)-C6 fungal-type" evidence="6">
    <location>
        <begin position="69"/>
        <end position="98"/>
    </location>
</feature>
<keyword evidence="2" id="KW-0479">Metal-binding</keyword>
<evidence type="ECO:0000256" key="3">
    <source>
        <dbReference type="ARBA" id="ARBA00023242"/>
    </source>
</evidence>
<dbReference type="SMART" id="SM00066">
    <property type="entry name" value="GAL4"/>
    <property type="match status" value="1"/>
</dbReference>
<dbReference type="GO" id="GO:0000981">
    <property type="term" value="F:DNA-binding transcription factor activity, RNA polymerase II-specific"/>
    <property type="evidence" value="ECO:0007669"/>
    <property type="project" value="InterPro"/>
</dbReference>
<dbReference type="PANTHER" id="PTHR31001">
    <property type="entry name" value="UNCHARACTERIZED TRANSCRIPTIONAL REGULATORY PROTEIN"/>
    <property type="match status" value="1"/>
</dbReference>
<comment type="caution">
    <text evidence="8">The sequence shown here is derived from an EMBL/GenBank/DDBJ whole genome shotgun (WGS) entry which is preliminary data.</text>
</comment>
<gene>
    <name evidence="8" type="ORF">AAE3_LOCUS11364</name>
</gene>
<evidence type="ECO:0008006" key="10">
    <source>
        <dbReference type="Google" id="ProtNLM"/>
    </source>
</evidence>
<dbReference type="GO" id="GO:0008270">
    <property type="term" value="F:zinc ion binding"/>
    <property type="evidence" value="ECO:0007669"/>
    <property type="project" value="InterPro"/>
</dbReference>
<dbReference type="InterPro" id="IPR017896">
    <property type="entry name" value="4Fe4S_Fe-S-bd"/>
</dbReference>
<dbReference type="PANTHER" id="PTHR31001:SF56">
    <property type="entry name" value="ZN(2)-C6 FUNGAL-TYPE DOMAIN-CONTAINING PROTEIN"/>
    <property type="match status" value="1"/>
</dbReference>
<dbReference type="InterPro" id="IPR001138">
    <property type="entry name" value="Zn2Cys6_DnaBD"/>
</dbReference>
<keyword evidence="9" id="KW-1185">Reference proteome</keyword>
<feature type="region of interest" description="Disordered" evidence="5">
    <location>
        <begin position="165"/>
        <end position="209"/>
    </location>
</feature>
<proteinExistence type="predicted"/>
<name>A0A8S0VZS5_CYCAE</name>
<dbReference type="CDD" id="cd00067">
    <property type="entry name" value="GAL4"/>
    <property type="match status" value="1"/>
</dbReference>
<evidence type="ECO:0000313" key="9">
    <source>
        <dbReference type="Proteomes" id="UP000467700"/>
    </source>
</evidence>
<dbReference type="CDD" id="cd12148">
    <property type="entry name" value="fungal_TF_MHR"/>
    <property type="match status" value="1"/>
</dbReference>
<dbReference type="InterPro" id="IPR050613">
    <property type="entry name" value="Sec_Metabolite_Reg"/>
</dbReference>
<dbReference type="OrthoDB" id="424974at2759"/>
<dbReference type="GO" id="GO:0006351">
    <property type="term" value="P:DNA-templated transcription"/>
    <property type="evidence" value="ECO:0007669"/>
    <property type="project" value="InterPro"/>
</dbReference>
<dbReference type="Pfam" id="PF04082">
    <property type="entry name" value="Fungal_trans"/>
    <property type="match status" value="1"/>
</dbReference>
<keyword evidence="4" id="KW-0175">Coiled coil</keyword>
<evidence type="ECO:0000256" key="1">
    <source>
        <dbReference type="ARBA" id="ARBA00004123"/>
    </source>
</evidence>
<feature type="coiled-coil region" evidence="4">
    <location>
        <begin position="116"/>
        <end position="143"/>
    </location>
</feature>
<dbReference type="PROSITE" id="PS50048">
    <property type="entry name" value="ZN2_CY6_FUNGAL_2"/>
    <property type="match status" value="1"/>
</dbReference>
<dbReference type="EMBL" id="CACVBS010000074">
    <property type="protein sequence ID" value="CAA7269114.1"/>
    <property type="molecule type" value="Genomic_DNA"/>
</dbReference>
<protein>
    <recommendedName>
        <fullName evidence="10">Zn(2)-C6 fungal-type domain-containing protein</fullName>
    </recommendedName>
</protein>
<dbReference type="GO" id="GO:0005634">
    <property type="term" value="C:nucleus"/>
    <property type="evidence" value="ECO:0007669"/>
    <property type="project" value="UniProtKB-SubCell"/>
</dbReference>
<feature type="region of interest" description="Disordered" evidence="5">
    <location>
        <begin position="1"/>
        <end position="39"/>
    </location>
</feature>
<dbReference type="GO" id="GO:0003677">
    <property type="term" value="F:DNA binding"/>
    <property type="evidence" value="ECO:0007669"/>
    <property type="project" value="InterPro"/>
</dbReference>
<evidence type="ECO:0000256" key="5">
    <source>
        <dbReference type="SAM" id="MobiDB-lite"/>
    </source>
</evidence>
<evidence type="ECO:0000259" key="6">
    <source>
        <dbReference type="PROSITE" id="PS50048"/>
    </source>
</evidence>
<feature type="domain" description="4Fe-4S ferredoxin-type" evidence="7">
    <location>
        <begin position="76"/>
        <end position="108"/>
    </location>
</feature>
<dbReference type="AlphaFoldDB" id="A0A8S0VZS5"/>
<sequence length="899" mass="99861">MASGVATLDYDHNPSPRPLKRARKSNANGEKFPSEKEEHPFVNNAPLDHIFIADGVMAKKPGGKKAPLSCCECRRLKLKCDRNFPCASCKKRGCAEICPDGVLVSGKGTRFILANTEQLHSKIQEMSDRIRSLEDALQTLHADHASDPDQPHPLLQPDLLGIKSTMGLYSGSQSNGPDALKPHRSPASSSQHGDGAEQGGAAVERGSSEDTVMAPDAHHHHQKDLKDDPLSEAHFAAEIVRLSHNFPLSDSVSPEPNLRLREYIRSNLPPREEADYLWEQARQNALWQYNPHPSSTFYPNLAYHCYSSPSSSLSPRRLALLYMILAVGCLVDVAGRAPDHPDAERYHRLARASLCEIPVMEETNVETITALFYEIWYLLVFSDKKKAAGYAWGLMGLTAKLAQSIGLHRNGGKSKVIPEELEKRRSLFWELLYLDARLSLSLGRPPSLSINHMDCPRPSYPPDEDCDISESLHYYQEWKHSCYLNCLAPVLDAISQPNLSYDTVLELDTRIRDFSIPVPLRNKESRSRFVIIQRASLSTALEAVLLQLHRQFFTRAVSGPEEAFNRRHKYAPSVVAVFLSASRMIATVQELYNHQPHLTARILGYWSNAFSAAVALCLLVSRAPFTCLSPAALQELERARLLFRSAKDTCPRALQVIPMLETMIDKANYIYNRWSTGQELPTIVLRHITDDYSYSDYGGQNSPNMPLSDLNNVNHGQYNQTPSPTFVQQQQLQPRDSFARAHRSLAQCIAEVHERAKALFPLRKPCQCSATVSQNCPPSHSWSPPPALPSQMSPVLPEVPPPLSFMHSPIQYGNVHGNAVISSPHGYSPPMSNGSHSLYGAVSESHGIYSSTVLPQDGPAIPSPPLTLSPSSKMAVVDTLNFELGALNSSSDQNWMAFF</sequence>
<dbReference type="Proteomes" id="UP000467700">
    <property type="component" value="Unassembled WGS sequence"/>
</dbReference>
<evidence type="ECO:0000256" key="4">
    <source>
        <dbReference type="SAM" id="Coils"/>
    </source>
</evidence>
<dbReference type="InterPro" id="IPR036864">
    <property type="entry name" value="Zn2-C6_fun-type_DNA-bd_sf"/>
</dbReference>
<reference evidence="8 9" key="1">
    <citation type="submission" date="2020-01" db="EMBL/GenBank/DDBJ databases">
        <authorList>
            <person name="Gupta K D."/>
        </authorList>
    </citation>
    <scope>NUCLEOTIDE SEQUENCE [LARGE SCALE GENOMIC DNA]</scope>
</reference>
<dbReference type="PROSITE" id="PS00463">
    <property type="entry name" value="ZN2_CY6_FUNGAL_1"/>
    <property type="match status" value="1"/>
</dbReference>
<comment type="subcellular location">
    <subcellularLocation>
        <location evidence="1">Nucleus</location>
    </subcellularLocation>
</comment>
<evidence type="ECO:0000313" key="8">
    <source>
        <dbReference type="EMBL" id="CAA7269114.1"/>
    </source>
</evidence>
<keyword evidence="3" id="KW-0539">Nucleus</keyword>